<organism evidence="10 11">
    <name type="scientific">Nostocoides jenkinsii Ben 74</name>
    <dbReference type="NCBI Taxonomy" id="1193518"/>
    <lineage>
        <taxon>Bacteria</taxon>
        <taxon>Bacillati</taxon>
        <taxon>Actinomycetota</taxon>
        <taxon>Actinomycetes</taxon>
        <taxon>Micrococcales</taxon>
        <taxon>Intrasporangiaceae</taxon>
        <taxon>Nostocoides</taxon>
    </lineage>
</organism>
<dbReference type="InterPro" id="IPR039420">
    <property type="entry name" value="WalR-like"/>
</dbReference>
<feature type="domain" description="Response regulatory" evidence="8">
    <location>
        <begin position="2"/>
        <end position="116"/>
    </location>
</feature>
<evidence type="ECO:0000256" key="2">
    <source>
        <dbReference type="ARBA" id="ARBA00023012"/>
    </source>
</evidence>
<reference evidence="10 11" key="1">
    <citation type="journal article" date="2013" name="ISME J.">
        <title>A metabolic model for members of the genus Tetrasphaera involved in enhanced biological phosphorus removal.</title>
        <authorList>
            <person name="Kristiansen R."/>
            <person name="Nguyen H.T.T."/>
            <person name="Saunders A.M."/>
            <person name="Nielsen J.L."/>
            <person name="Wimmer R."/>
            <person name="Le V.Q."/>
            <person name="McIlroy S.J."/>
            <person name="Petrovski S."/>
            <person name="Seviour R.J."/>
            <person name="Calteau A."/>
            <person name="Nielsen K.L."/>
            <person name="Nielsen P.H."/>
        </authorList>
    </citation>
    <scope>NUCLEOTIDE SEQUENCE [LARGE SCALE GENOMIC DNA]</scope>
    <source>
        <strain evidence="10 11">Ben 74</strain>
    </source>
</reference>
<evidence type="ECO:0000256" key="3">
    <source>
        <dbReference type="ARBA" id="ARBA00023015"/>
    </source>
</evidence>
<dbReference type="GO" id="GO:0032993">
    <property type="term" value="C:protein-DNA complex"/>
    <property type="evidence" value="ECO:0007669"/>
    <property type="project" value="TreeGrafter"/>
</dbReference>
<name>A0A077MAS4_9MICO</name>
<keyword evidence="3" id="KW-0805">Transcription regulation</keyword>
<sequence>MRLLIVDDERDLASDLAALLRREGWVVDLAHDGHTGLALAQYGEYDVLLLDIMLPGRSGYDVLKKVRAEDPKTAIVMLSAKDGEYDQSDAFELGADDYVTKPFSPVVLAARLQAVLRRSGIPRSLQLVCGDLVLETTTRRVRRGRHEISLTPREFALLQHLMREPERVYSKADLLDAVWDSDYPGADNVVEVYVGYLRKKIDVPFDVRSLETVRGAGYRLVPVRAEPAG</sequence>
<dbReference type="PROSITE" id="PS51755">
    <property type="entry name" value="OMPR_PHOB"/>
    <property type="match status" value="1"/>
</dbReference>
<dbReference type="AlphaFoldDB" id="A0A077MAS4"/>
<dbReference type="Pfam" id="PF00072">
    <property type="entry name" value="Response_reg"/>
    <property type="match status" value="1"/>
</dbReference>
<evidence type="ECO:0000259" key="9">
    <source>
        <dbReference type="PROSITE" id="PS51755"/>
    </source>
</evidence>
<keyword evidence="11" id="KW-1185">Reference proteome</keyword>
<dbReference type="InterPro" id="IPR011006">
    <property type="entry name" value="CheY-like_superfamily"/>
</dbReference>
<accession>A0A077MAS4</accession>
<evidence type="ECO:0000256" key="5">
    <source>
        <dbReference type="ARBA" id="ARBA00023163"/>
    </source>
</evidence>
<keyword evidence="2" id="KW-0902">Two-component regulatory system</keyword>
<evidence type="ECO:0000256" key="7">
    <source>
        <dbReference type="PROSITE-ProRule" id="PRU01091"/>
    </source>
</evidence>
<proteinExistence type="predicted"/>
<dbReference type="PANTHER" id="PTHR48111:SF28">
    <property type="entry name" value="TRANSCRIPTIONAL REGULATORY PROTEIN TCRX-RELATED"/>
    <property type="match status" value="1"/>
</dbReference>
<dbReference type="CDD" id="cd00383">
    <property type="entry name" value="trans_reg_C"/>
    <property type="match status" value="1"/>
</dbReference>
<dbReference type="Gene3D" id="3.40.50.2300">
    <property type="match status" value="1"/>
</dbReference>
<keyword evidence="1 6" id="KW-0597">Phosphoprotein</keyword>
<feature type="domain" description="OmpR/PhoB-type" evidence="9">
    <location>
        <begin position="124"/>
        <end position="222"/>
    </location>
</feature>
<dbReference type="RefSeq" id="WP_048545205.1">
    <property type="nucleotide sequence ID" value="NZ_HF571038.1"/>
</dbReference>
<dbReference type="GO" id="GO:0000976">
    <property type="term" value="F:transcription cis-regulatory region binding"/>
    <property type="evidence" value="ECO:0007669"/>
    <property type="project" value="TreeGrafter"/>
</dbReference>
<keyword evidence="5" id="KW-0804">Transcription</keyword>
<evidence type="ECO:0000259" key="8">
    <source>
        <dbReference type="PROSITE" id="PS50110"/>
    </source>
</evidence>
<dbReference type="SUPFAM" id="SSF52172">
    <property type="entry name" value="CheY-like"/>
    <property type="match status" value="1"/>
</dbReference>
<dbReference type="InterPro" id="IPR001789">
    <property type="entry name" value="Sig_transdc_resp-reg_receiver"/>
</dbReference>
<keyword evidence="4 7" id="KW-0238">DNA-binding</keyword>
<dbReference type="SMART" id="SM00862">
    <property type="entry name" value="Trans_reg_C"/>
    <property type="match status" value="1"/>
</dbReference>
<dbReference type="SMART" id="SM00448">
    <property type="entry name" value="REC"/>
    <property type="match status" value="1"/>
</dbReference>
<dbReference type="Pfam" id="PF00486">
    <property type="entry name" value="Trans_reg_C"/>
    <property type="match status" value="1"/>
</dbReference>
<feature type="DNA-binding region" description="OmpR/PhoB-type" evidence="7">
    <location>
        <begin position="124"/>
        <end position="222"/>
    </location>
</feature>
<dbReference type="InterPro" id="IPR001867">
    <property type="entry name" value="OmpR/PhoB-type_DNA-bd"/>
</dbReference>
<feature type="modified residue" description="4-aspartylphosphate" evidence="6">
    <location>
        <position position="51"/>
    </location>
</feature>
<evidence type="ECO:0000313" key="10">
    <source>
        <dbReference type="EMBL" id="CCI52920.1"/>
    </source>
</evidence>
<dbReference type="STRING" id="1193518.BN13_250008"/>
<dbReference type="Proteomes" id="UP000035720">
    <property type="component" value="Unassembled WGS sequence"/>
</dbReference>
<evidence type="ECO:0000313" key="11">
    <source>
        <dbReference type="Proteomes" id="UP000035720"/>
    </source>
</evidence>
<protein>
    <submittedName>
        <fullName evidence="10">Transcriptional regulatory protein tcrA</fullName>
    </submittedName>
</protein>
<dbReference type="OrthoDB" id="9812490at2"/>
<evidence type="ECO:0000256" key="6">
    <source>
        <dbReference type="PROSITE-ProRule" id="PRU00169"/>
    </source>
</evidence>
<gene>
    <name evidence="10" type="primary">tcrA</name>
    <name evidence="10" type="ORF">BN13_250008</name>
</gene>
<dbReference type="GO" id="GO:0006355">
    <property type="term" value="P:regulation of DNA-templated transcription"/>
    <property type="evidence" value="ECO:0007669"/>
    <property type="project" value="InterPro"/>
</dbReference>
<dbReference type="GO" id="GO:0005829">
    <property type="term" value="C:cytosol"/>
    <property type="evidence" value="ECO:0007669"/>
    <property type="project" value="TreeGrafter"/>
</dbReference>
<dbReference type="Gene3D" id="1.10.10.10">
    <property type="entry name" value="Winged helix-like DNA-binding domain superfamily/Winged helix DNA-binding domain"/>
    <property type="match status" value="1"/>
</dbReference>
<evidence type="ECO:0000256" key="1">
    <source>
        <dbReference type="ARBA" id="ARBA00022553"/>
    </source>
</evidence>
<dbReference type="PROSITE" id="PS50110">
    <property type="entry name" value="RESPONSE_REGULATORY"/>
    <property type="match status" value="1"/>
</dbReference>
<evidence type="ECO:0000256" key="4">
    <source>
        <dbReference type="ARBA" id="ARBA00023125"/>
    </source>
</evidence>
<dbReference type="FunFam" id="1.10.10.10:FF:000005">
    <property type="entry name" value="Two-component system response regulator"/>
    <property type="match status" value="1"/>
</dbReference>
<dbReference type="PANTHER" id="PTHR48111">
    <property type="entry name" value="REGULATOR OF RPOS"/>
    <property type="match status" value="1"/>
</dbReference>
<dbReference type="EMBL" id="CAJC01000134">
    <property type="protein sequence ID" value="CCI52920.1"/>
    <property type="molecule type" value="Genomic_DNA"/>
</dbReference>
<comment type="caution">
    <text evidence="10">The sequence shown here is derived from an EMBL/GenBank/DDBJ whole genome shotgun (WGS) entry which is preliminary data.</text>
</comment>
<dbReference type="GO" id="GO:0000156">
    <property type="term" value="F:phosphorelay response regulator activity"/>
    <property type="evidence" value="ECO:0007669"/>
    <property type="project" value="TreeGrafter"/>
</dbReference>
<dbReference type="InterPro" id="IPR036388">
    <property type="entry name" value="WH-like_DNA-bd_sf"/>
</dbReference>